<proteinExistence type="predicted"/>
<reference evidence="2" key="1">
    <citation type="journal article" date="2014" name="Int. J. Syst. Evol. Microbiol.">
        <title>Complete genome sequence of Corynebacterium casei LMG S-19264T (=DSM 44701T), isolated from a smear-ripened cheese.</title>
        <authorList>
            <consortium name="US DOE Joint Genome Institute (JGI-PGF)"/>
            <person name="Walter F."/>
            <person name="Albersmeier A."/>
            <person name="Kalinowski J."/>
            <person name="Ruckert C."/>
        </authorList>
    </citation>
    <scope>NUCLEOTIDE SEQUENCE</scope>
    <source>
        <strain evidence="2">CGMCC 1.10998</strain>
    </source>
</reference>
<evidence type="ECO:0000313" key="3">
    <source>
        <dbReference type="Proteomes" id="UP000637423"/>
    </source>
</evidence>
<sequence length="344" mass="38903">MKNQLLSASILRPLQLEQSAIDAWDALSATQAHLASPFLSAHYARAVEQSGMDVRVCILYRDSKMVGFFPYQFESKLSALLKSAAPAGGGMSDYFGLAADAGIRITAPELLRLAHLNHLNFSHLDESQLNYGLTGERPRTGLRIRFDTDAADRTRLESMSHKYLKDTERRERQLSRDIGPVSFEFDTQQDRLEKLRRLVAHKRAQYKKTNAKDVLATAWKLKLLENLLEKNFASCRGVLSHMTAGDTWVGSHFGVMGNGVLQYWFPVYNPDLAKYAPGRLLLHSISKATYANQVHMIDRGEGDTPSKREITNEDHLFYRGTWYNKSVSTQLARGLQSIQWRLGI</sequence>
<dbReference type="EMBL" id="BMED01000007">
    <property type="protein sequence ID" value="GGC97060.1"/>
    <property type="molecule type" value="Genomic_DNA"/>
</dbReference>
<feature type="domain" description="BioF2-like acetyltransferase" evidence="1">
    <location>
        <begin position="164"/>
        <end position="308"/>
    </location>
</feature>
<dbReference type="Pfam" id="PF13480">
    <property type="entry name" value="Acetyltransf_6"/>
    <property type="match status" value="1"/>
</dbReference>
<dbReference type="SUPFAM" id="SSF55729">
    <property type="entry name" value="Acyl-CoA N-acyltransferases (Nat)"/>
    <property type="match status" value="1"/>
</dbReference>
<dbReference type="RefSeq" id="WP_188568950.1">
    <property type="nucleotide sequence ID" value="NZ_BMED01000007.1"/>
</dbReference>
<accession>A0A916UZN2</accession>
<reference evidence="2" key="2">
    <citation type="submission" date="2020-09" db="EMBL/GenBank/DDBJ databases">
        <authorList>
            <person name="Sun Q."/>
            <person name="Zhou Y."/>
        </authorList>
    </citation>
    <scope>NUCLEOTIDE SEQUENCE</scope>
    <source>
        <strain evidence="2">CGMCC 1.10998</strain>
    </source>
</reference>
<dbReference type="AlphaFoldDB" id="A0A916UZN2"/>
<protein>
    <submittedName>
        <fullName evidence="2">Cellulose biosynthesis protein CelD</fullName>
    </submittedName>
</protein>
<dbReference type="Proteomes" id="UP000637423">
    <property type="component" value="Unassembled WGS sequence"/>
</dbReference>
<name>A0A916UZN2_9BURK</name>
<evidence type="ECO:0000313" key="2">
    <source>
        <dbReference type="EMBL" id="GGC97060.1"/>
    </source>
</evidence>
<dbReference type="InterPro" id="IPR038740">
    <property type="entry name" value="BioF2-like_GNAT_dom"/>
</dbReference>
<comment type="caution">
    <text evidence="2">The sequence shown here is derived from an EMBL/GenBank/DDBJ whole genome shotgun (WGS) entry which is preliminary data.</text>
</comment>
<gene>
    <name evidence="2" type="ORF">GCM10011396_50680</name>
</gene>
<keyword evidence="3" id="KW-1185">Reference proteome</keyword>
<dbReference type="InterPro" id="IPR016181">
    <property type="entry name" value="Acyl_CoA_acyltransferase"/>
</dbReference>
<evidence type="ECO:0000259" key="1">
    <source>
        <dbReference type="Pfam" id="PF13480"/>
    </source>
</evidence>
<organism evidence="2 3">
    <name type="scientific">Undibacterium terreum</name>
    <dbReference type="NCBI Taxonomy" id="1224302"/>
    <lineage>
        <taxon>Bacteria</taxon>
        <taxon>Pseudomonadati</taxon>
        <taxon>Pseudomonadota</taxon>
        <taxon>Betaproteobacteria</taxon>
        <taxon>Burkholderiales</taxon>
        <taxon>Oxalobacteraceae</taxon>
        <taxon>Undibacterium</taxon>
    </lineage>
</organism>